<dbReference type="Gene3D" id="2.40.50.140">
    <property type="entry name" value="Nucleic acid-binding proteins"/>
    <property type="match status" value="1"/>
</dbReference>
<dbReference type="InterPro" id="IPR036267">
    <property type="entry name" value="RuvA_C_sf"/>
</dbReference>
<comment type="subunit">
    <text evidence="6">Homotetramer. Forms an RuvA(8)-RuvB(12)-Holliday junction (HJ) complex. HJ DNA is sandwiched between 2 RuvA tetramers; dsDNA enters through RuvA and exits via RuvB. An RuvB hexamer assembles on each DNA strand where it exits the tetramer. Each RuvB hexamer is contacted by two RuvA subunits (via domain III) on 2 adjacent RuvB subunits; this complex drives branch migration. In the full resolvosome a probable DNA-RuvA(4)-RuvB(12)-RuvC(2) complex forms which resolves the HJ.</text>
</comment>
<sequence length="207" mass="22805">MYEYFIGQVTDIQTGYIVLEVNQIGYKLLVANPYAFETEQTTKIYIHQTISDSAHILYGFVDAAEKQLFELLIGVTGIGPKSALAILAASNHNGLVMAIRQEDSRYLTKFPGVGKKTAQQIIIDLKEKITKIDDSTLPPAETPVMTETELLPLGVKDDALLQDAVAALGALGFSRRDIDKVIPELTDFNADTTDAYLREGLRLLTRA</sequence>
<evidence type="ECO:0000256" key="2">
    <source>
        <dbReference type="ARBA" id="ARBA00022763"/>
    </source>
</evidence>
<evidence type="ECO:0000259" key="7">
    <source>
        <dbReference type="SMART" id="SM00278"/>
    </source>
</evidence>
<name>A0ABW4J853_9LACO</name>
<feature type="region of interest" description="Domain III" evidence="6">
    <location>
        <begin position="155"/>
        <end position="207"/>
    </location>
</feature>
<dbReference type="SUPFAM" id="SSF46929">
    <property type="entry name" value="DNA helicase RuvA subunit, C-terminal domain"/>
    <property type="match status" value="1"/>
</dbReference>
<dbReference type="InterPro" id="IPR011114">
    <property type="entry name" value="RuvA_C"/>
</dbReference>
<dbReference type="Gene3D" id="1.10.8.10">
    <property type="entry name" value="DNA helicase RuvA subunit, C-terminal domain"/>
    <property type="match status" value="1"/>
</dbReference>
<organism evidence="8 9">
    <name type="scientific">Agrilactobacillus yilanensis</name>
    <dbReference type="NCBI Taxonomy" id="2485997"/>
    <lineage>
        <taxon>Bacteria</taxon>
        <taxon>Bacillati</taxon>
        <taxon>Bacillota</taxon>
        <taxon>Bacilli</taxon>
        <taxon>Lactobacillales</taxon>
        <taxon>Lactobacillaceae</taxon>
        <taxon>Agrilactobacillus</taxon>
    </lineage>
</organism>
<evidence type="ECO:0000256" key="3">
    <source>
        <dbReference type="ARBA" id="ARBA00023125"/>
    </source>
</evidence>
<evidence type="ECO:0000256" key="5">
    <source>
        <dbReference type="ARBA" id="ARBA00023204"/>
    </source>
</evidence>
<dbReference type="CDD" id="cd14332">
    <property type="entry name" value="UBA_RuvA_C"/>
    <property type="match status" value="1"/>
</dbReference>
<evidence type="ECO:0000313" key="9">
    <source>
        <dbReference type="Proteomes" id="UP001597267"/>
    </source>
</evidence>
<dbReference type="InterPro" id="IPR000085">
    <property type="entry name" value="RuvA"/>
</dbReference>
<dbReference type="Pfam" id="PF14520">
    <property type="entry name" value="HHH_5"/>
    <property type="match status" value="1"/>
</dbReference>
<proteinExistence type="inferred from homology"/>
<comment type="similarity">
    <text evidence="6">Belongs to the RuvA family.</text>
</comment>
<keyword evidence="4 6" id="KW-0233">DNA recombination</keyword>
<keyword evidence="9" id="KW-1185">Reference proteome</keyword>
<dbReference type="SUPFAM" id="SSF47781">
    <property type="entry name" value="RuvA domain 2-like"/>
    <property type="match status" value="1"/>
</dbReference>
<feature type="domain" description="Helix-hairpin-helix DNA-binding motif class 1" evidence="7">
    <location>
        <begin position="105"/>
        <end position="124"/>
    </location>
</feature>
<keyword evidence="1 6" id="KW-0963">Cytoplasm</keyword>
<dbReference type="Pfam" id="PF07499">
    <property type="entry name" value="RuvA_C"/>
    <property type="match status" value="1"/>
</dbReference>
<dbReference type="InterPro" id="IPR012340">
    <property type="entry name" value="NA-bd_OB-fold"/>
</dbReference>
<dbReference type="Gene3D" id="1.10.150.20">
    <property type="entry name" value="5' to 3' exonuclease, C-terminal subdomain"/>
    <property type="match status" value="1"/>
</dbReference>
<comment type="function">
    <text evidence="6">The RuvA-RuvB-RuvC complex processes Holliday junction (HJ) DNA during genetic recombination and DNA repair, while the RuvA-RuvB complex plays an important role in the rescue of blocked DNA replication forks via replication fork reversal (RFR). RuvA specifically binds to HJ cruciform DNA, conferring on it an open structure. The RuvB hexamer acts as an ATP-dependent pump, pulling dsDNA into and through the RuvAB complex. HJ branch migration allows RuvC to scan DNA until it finds its consensus sequence, where it cleaves and resolves the cruciform DNA.</text>
</comment>
<dbReference type="GO" id="GO:0003678">
    <property type="term" value="F:DNA helicase activity"/>
    <property type="evidence" value="ECO:0007669"/>
    <property type="project" value="UniProtKB-EC"/>
</dbReference>
<evidence type="ECO:0000313" key="8">
    <source>
        <dbReference type="EMBL" id="MFD1671753.1"/>
    </source>
</evidence>
<evidence type="ECO:0000256" key="4">
    <source>
        <dbReference type="ARBA" id="ARBA00023172"/>
    </source>
</evidence>
<keyword evidence="8" id="KW-0378">Hydrolase</keyword>
<dbReference type="InterPro" id="IPR013849">
    <property type="entry name" value="DNA_helicase_Holl-junc_RuvA_I"/>
</dbReference>
<dbReference type="HAMAP" id="MF_00031">
    <property type="entry name" value="DNA_HJ_migration_RuvA"/>
    <property type="match status" value="1"/>
</dbReference>
<dbReference type="EMBL" id="JBHTOP010000022">
    <property type="protein sequence ID" value="MFD1671753.1"/>
    <property type="molecule type" value="Genomic_DNA"/>
</dbReference>
<dbReference type="SUPFAM" id="SSF50249">
    <property type="entry name" value="Nucleic acid-binding proteins"/>
    <property type="match status" value="1"/>
</dbReference>
<accession>A0ABW4J853</accession>
<dbReference type="InterPro" id="IPR010994">
    <property type="entry name" value="RuvA_2-like"/>
</dbReference>
<comment type="caution">
    <text evidence="8">The sequence shown here is derived from an EMBL/GenBank/DDBJ whole genome shotgun (WGS) entry which is preliminary data.</text>
</comment>
<evidence type="ECO:0000256" key="6">
    <source>
        <dbReference type="HAMAP-Rule" id="MF_00031"/>
    </source>
</evidence>
<comment type="subcellular location">
    <subcellularLocation>
        <location evidence="6">Cytoplasm</location>
    </subcellularLocation>
</comment>
<dbReference type="GO" id="GO:0016787">
    <property type="term" value="F:hydrolase activity"/>
    <property type="evidence" value="ECO:0007669"/>
    <property type="project" value="UniProtKB-KW"/>
</dbReference>
<evidence type="ECO:0000256" key="1">
    <source>
        <dbReference type="ARBA" id="ARBA00022490"/>
    </source>
</evidence>
<dbReference type="Proteomes" id="UP001597267">
    <property type="component" value="Unassembled WGS sequence"/>
</dbReference>
<reference evidence="9" key="1">
    <citation type="journal article" date="2019" name="Int. J. Syst. Evol. Microbiol.">
        <title>The Global Catalogue of Microorganisms (GCM) 10K type strain sequencing project: providing services to taxonomists for standard genome sequencing and annotation.</title>
        <authorList>
            <consortium name="The Broad Institute Genomics Platform"/>
            <consortium name="The Broad Institute Genome Sequencing Center for Infectious Disease"/>
            <person name="Wu L."/>
            <person name="Ma J."/>
        </authorList>
    </citation>
    <scope>NUCLEOTIDE SEQUENCE [LARGE SCALE GENOMIC DNA]</scope>
    <source>
        <strain evidence="9">CCM 8896</strain>
    </source>
</reference>
<feature type="domain" description="Helix-hairpin-helix DNA-binding motif class 1" evidence="7">
    <location>
        <begin position="70"/>
        <end position="89"/>
    </location>
</feature>
<dbReference type="Pfam" id="PF01330">
    <property type="entry name" value="RuvA_N"/>
    <property type="match status" value="1"/>
</dbReference>
<comment type="caution">
    <text evidence="6">Lacks conserved residue(s) required for the propagation of feature annotation.</text>
</comment>
<keyword evidence="5 6" id="KW-0234">DNA repair</keyword>
<protein>
    <recommendedName>
        <fullName evidence="6">Holliday junction branch migration complex subunit RuvA</fullName>
    </recommendedName>
</protein>
<keyword evidence="3 6" id="KW-0238">DNA-binding</keyword>
<dbReference type="InterPro" id="IPR003583">
    <property type="entry name" value="Hlx-hairpin-Hlx_DNA-bd_motif"/>
</dbReference>
<dbReference type="NCBIfam" id="TIGR00084">
    <property type="entry name" value="ruvA"/>
    <property type="match status" value="1"/>
</dbReference>
<dbReference type="RefSeq" id="WP_125713787.1">
    <property type="nucleotide sequence ID" value="NZ_JBHTOP010000022.1"/>
</dbReference>
<keyword evidence="2 6" id="KW-0227">DNA damage</keyword>
<dbReference type="SMART" id="SM00278">
    <property type="entry name" value="HhH1"/>
    <property type="match status" value="2"/>
</dbReference>
<gene>
    <name evidence="6 8" type="primary">ruvA</name>
    <name evidence="8" type="ORF">ACFQ5M_06595</name>
</gene>
<comment type="domain">
    <text evidence="6">Has three domains with a flexible linker between the domains II and III and assumes an 'L' shape. Domain III is highly mobile and contacts RuvB.</text>
</comment>